<evidence type="ECO:0000313" key="1">
    <source>
        <dbReference type="EMBL" id="KAK7373514.1"/>
    </source>
</evidence>
<dbReference type="AlphaFoldDB" id="A0AAN9NHR3"/>
<proteinExistence type="predicted"/>
<accession>A0AAN9NHR3</accession>
<reference evidence="1 2" key="1">
    <citation type="submission" date="2024-01" db="EMBL/GenBank/DDBJ databases">
        <title>The genomes of 5 underutilized Papilionoideae crops provide insights into root nodulation and disease resistanc.</title>
        <authorList>
            <person name="Jiang F."/>
        </authorList>
    </citation>
    <scope>NUCLEOTIDE SEQUENCE [LARGE SCALE GENOMIC DNA]</scope>
    <source>
        <strain evidence="1">JINMINGXINNONG_FW02</strain>
        <tissue evidence="1">Leaves</tissue>
    </source>
</reference>
<protein>
    <submittedName>
        <fullName evidence="1">Uncharacterized protein</fullName>
    </submittedName>
</protein>
<dbReference type="EMBL" id="JAYMYR010000003">
    <property type="protein sequence ID" value="KAK7373514.1"/>
    <property type="molecule type" value="Genomic_DNA"/>
</dbReference>
<comment type="caution">
    <text evidence="1">The sequence shown here is derived from an EMBL/GenBank/DDBJ whole genome shotgun (WGS) entry which is preliminary data.</text>
</comment>
<gene>
    <name evidence="1" type="ORF">VNO80_06926</name>
</gene>
<keyword evidence="2" id="KW-1185">Reference proteome</keyword>
<sequence>MAARERERGRARCYRRGARWRVTPEAGERKKAESFGMEREKGEIEGMQKVIVGRCKVENEMGWECMDRIRGCERERVR</sequence>
<dbReference type="Proteomes" id="UP001374584">
    <property type="component" value="Unassembled WGS sequence"/>
</dbReference>
<organism evidence="1 2">
    <name type="scientific">Phaseolus coccineus</name>
    <name type="common">Scarlet runner bean</name>
    <name type="synonym">Phaseolus multiflorus</name>
    <dbReference type="NCBI Taxonomy" id="3886"/>
    <lineage>
        <taxon>Eukaryota</taxon>
        <taxon>Viridiplantae</taxon>
        <taxon>Streptophyta</taxon>
        <taxon>Embryophyta</taxon>
        <taxon>Tracheophyta</taxon>
        <taxon>Spermatophyta</taxon>
        <taxon>Magnoliopsida</taxon>
        <taxon>eudicotyledons</taxon>
        <taxon>Gunneridae</taxon>
        <taxon>Pentapetalae</taxon>
        <taxon>rosids</taxon>
        <taxon>fabids</taxon>
        <taxon>Fabales</taxon>
        <taxon>Fabaceae</taxon>
        <taxon>Papilionoideae</taxon>
        <taxon>50 kb inversion clade</taxon>
        <taxon>NPAAA clade</taxon>
        <taxon>indigoferoid/millettioid clade</taxon>
        <taxon>Phaseoleae</taxon>
        <taxon>Phaseolus</taxon>
    </lineage>
</organism>
<evidence type="ECO:0000313" key="2">
    <source>
        <dbReference type="Proteomes" id="UP001374584"/>
    </source>
</evidence>
<name>A0AAN9NHR3_PHACN</name>